<gene>
    <name evidence="3" type="ORF">GCM10007932_44540</name>
</gene>
<evidence type="ECO:0000313" key="3">
    <source>
        <dbReference type="EMBL" id="GLQ75092.1"/>
    </source>
</evidence>
<reference evidence="4" key="1">
    <citation type="journal article" date="2019" name="Int. J. Syst. Evol. Microbiol.">
        <title>The Global Catalogue of Microorganisms (GCM) 10K type strain sequencing project: providing services to taxonomists for standard genome sequencing and annotation.</title>
        <authorList>
            <consortium name="The Broad Institute Genomics Platform"/>
            <consortium name="The Broad Institute Genome Sequencing Center for Infectious Disease"/>
            <person name="Wu L."/>
            <person name="Ma J."/>
        </authorList>
    </citation>
    <scope>NUCLEOTIDE SEQUENCE [LARGE SCALE GENOMIC DNA]</scope>
    <source>
        <strain evidence="4">NBRC 15640</strain>
    </source>
</reference>
<keyword evidence="4" id="KW-1185">Reference proteome</keyword>
<feature type="region of interest" description="Disordered" evidence="1">
    <location>
        <begin position="122"/>
        <end position="144"/>
    </location>
</feature>
<dbReference type="PANTHER" id="PTHR34980:SF2">
    <property type="entry name" value="INNER MEMBRANE PROTEIN YHAH-RELATED"/>
    <property type="match status" value="1"/>
</dbReference>
<protein>
    <submittedName>
        <fullName evidence="3">Membrane protein</fullName>
    </submittedName>
</protein>
<evidence type="ECO:0000313" key="4">
    <source>
        <dbReference type="Proteomes" id="UP001156690"/>
    </source>
</evidence>
<feature type="transmembrane region" description="Helical" evidence="2">
    <location>
        <begin position="95"/>
        <end position="115"/>
    </location>
</feature>
<sequence length="144" mass="15696">MNEFLKAWKNPFDFSSRSRRKDYWMFALINFLVSLLLAFIPLVNVIYPLAVMVPQLALAVRRLHDIGKSGWWLLCPLPGAIIAGFAAFNQSYELAFVGAGLAAIGGIALFVFSVMDSQPGPNQYGDNPKGNSGDGSANQETVIA</sequence>
<feature type="transmembrane region" description="Helical" evidence="2">
    <location>
        <begin position="23"/>
        <end position="50"/>
    </location>
</feature>
<keyword evidence="2" id="KW-1133">Transmembrane helix</keyword>
<organism evidence="3 4">
    <name type="scientific">Vibrio penaeicida</name>
    <dbReference type="NCBI Taxonomy" id="104609"/>
    <lineage>
        <taxon>Bacteria</taxon>
        <taxon>Pseudomonadati</taxon>
        <taxon>Pseudomonadota</taxon>
        <taxon>Gammaproteobacteria</taxon>
        <taxon>Vibrionales</taxon>
        <taxon>Vibrionaceae</taxon>
        <taxon>Vibrio</taxon>
    </lineage>
</organism>
<accession>A0AAV5NYJ7</accession>
<dbReference type="Proteomes" id="UP001156690">
    <property type="component" value="Unassembled WGS sequence"/>
</dbReference>
<dbReference type="RefSeq" id="WP_126605842.1">
    <property type="nucleotide sequence ID" value="NZ_AP025144.1"/>
</dbReference>
<proteinExistence type="predicted"/>
<feature type="transmembrane region" description="Helical" evidence="2">
    <location>
        <begin position="70"/>
        <end position="88"/>
    </location>
</feature>
<dbReference type="Pfam" id="PF05656">
    <property type="entry name" value="DUF805"/>
    <property type="match status" value="1"/>
</dbReference>
<dbReference type="AlphaFoldDB" id="A0AAV5NYJ7"/>
<comment type="caution">
    <text evidence="3">The sequence shown here is derived from an EMBL/GenBank/DDBJ whole genome shotgun (WGS) entry which is preliminary data.</text>
</comment>
<dbReference type="GO" id="GO:0005886">
    <property type="term" value="C:plasma membrane"/>
    <property type="evidence" value="ECO:0007669"/>
    <property type="project" value="TreeGrafter"/>
</dbReference>
<dbReference type="PANTHER" id="PTHR34980">
    <property type="entry name" value="INNER MEMBRANE PROTEIN-RELATED-RELATED"/>
    <property type="match status" value="1"/>
</dbReference>
<feature type="compositionally biased region" description="Polar residues" evidence="1">
    <location>
        <begin position="134"/>
        <end position="144"/>
    </location>
</feature>
<name>A0AAV5NYJ7_9VIBR</name>
<keyword evidence="2" id="KW-0472">Membrane</keyword>
<keyword evidence="2" id="KW-0812">Transmembrane</keyword>
<evidence type="ECO:0000256" key="1">
    <source>
        <dbReference type="SAM" id="MobiDB-lite"/>
    </source>
</evidence>
<evidence type="ECO:0000256" key="2">
    <source>
        <dbReference type="SAM" id="Phobius"/>
    </source>
</evidence>
<dbReference type="EMBL" id="BSNX01000067">
    <property type="protein sequence ID" value="GLQ75092.1"/>
    <property type="molecule type" value="Genomic_DNA"/>
</dbReference>
<dbReference type="InterPro" id="IPR008523">
    <property type="entry name" value="DUF805"/>
</dbReference>